<dbReference type="PANTHER" id="PTHR31511:SF12">
    <property type="entry name" value="RHO TERMINATION FACTOR N-TERMINAL DOMAIN-CONTAINING PROTEIN"/>
    <property type="match status" value="1"/>
</dbReference>
<sequence>MAAVNATITTDVKLLRCKNQPWGFRLSGGVDFTFPLTVTRSSLISPSTYTASRSKKKRILPLRLTDMKKNKHVNLLKKRIPFMVYTDLECILEKTERDPNMPTYRFTLHNLSGYDAHFIIKDIATAYKGHVNILPMTKEKYYKFLASLKKLASYLDKDKLKITQSEFLNLNMEDFDLLTHKGVFPYEYVDCVEKLEDKCLPPCESFYSSLTGDTVSKRDYAHVMLEYLDLEYPQHLYDAHSDLPFCPTHEKPPAMYSSRSPHHKNSSYTILQFAQSPWLREYIELNTNFRTRANNEFENNLYKLMNNAVFGKTMHRRTCTICLYEFHHEYMLPLFHEKCKIMYTDTDIMTESVLLRAKIYTLRVDGKKDTKKAKSNIVARSITFNDYTRCLNDTIKMTRRQSCIRSKLHSLIQRSVCKFLFGSNFPYNAVTVQRLRAVNNSQIKVIGQKDISIELFILSETSTRVTFYIIDTENWSTHLIQIFCFKMISIVGSFTNSNTDQALFNPLVQNKIDTFLIKNNITTAEML</sequence>
<protein>
    <recommendedName>
        <fullName evidence="3">DNA-directed DNA polymerase</fullName>
    </recommendedName>
</protein>
<dbReference type="AlphaFoldDB" id="A0A195FBB6"/>
<reference evidence="1 2" key="1">
    <citation type="submission" date="2016-03" db="EMBL/GenBank/DDBJ databases">
        <title>Trachymyrmex septentrionalis WGS genome.</title>
        <authorList>
            <person name="Nygaard S."/>
            <person name="Hu H."/>
            <person name="Boomsma J."/>
            <person name="Zhang G."/>
        </authorList>
    </citation>
    <scope>NUCLEOTIDE SEQUENCE [LARGE SCALE GENOMIC DNA]</scope>
    <source>
        <strain evidence="1">Tsep2-gDNA-1</strain>
        <tissue evidence="1">Whole body</tissue>
    </source>
</reference>
<keyword evidence="2" id="KW-1185">Reference proteome</keyword>
<name>A0A195FBB6_9HYME</name>
<dbReference type="EMBL" id="KQ981700">
    <property type="protein sequence ID" value="KYN37517.1"/>
    <property type="molecule type" value="Genomic_DNA"/>
</dbReference>
<dbReference type="STRING" id="34720.A0A195FBB6"/>
<organism evidence="1 2">
    <name type="scientific">Trachymyrmex septentrionalis</name>
    <dbReference type="NCBI Taxonomy" id="34720"/>
    <lineage>
        <taxon>Eukaryota</taxon>
        <taxon>Metazoa</taxon>
        <taxon>Ecdysozoa</taxon>
        <taxon>Arthropoda</taxon>
        <taxon>Hexapoda</taxon>
        <taxon>Insecta</taxon>
        <taxon>Pterygota</taxon>
        <taxon>Neoptera</taxon>
        <taxon>Endopterygota</taxon>
        <taxon>Hymenoptera</taxon>
        <taxon>Apocrita</taxon>
        <taxon>Aculeata</taxon>
        <taxon>Formicoidea</taxon>
        <taxon>Formicidae</taxon>
        <taxon>Myrmicinae</taxon>
        <taxon>Trachymyrmex</taxon>
    </lineage>
</organism>
<dbReference type="InterPro" id="IPR043502">
    <property type="entry name" value="DNA/RNA_pol_sf"/>
</dbReference>
<dbReference type="PANTHER" id="PTHR31511">
    <property type="entry name" value="PROTEIN CBG23764"/>
    <property type="match status" value="1"/>
</dbReference>
<evidence type="ECO:0000313" key="2">
    <source>
        <dbReference type="Proteomes" id="UP000078541"/>
    </source>
</evidence>
<evidence type="ECO:0000313" key="1">
    <source>
        <dbReference type="EMBL" id="KYN37517.1"/>
    </source>
</evidence>
<evidence type="ECO:0008006" key="3">
    <source>
        <dbReference type="Google" id="ProtNLM"/>
    </source>
</evidence>
<dbReference type="SUPFAM" id="SSF56672">
    <property type="entry name" value="DNA/RNA polymerases"/>
    <property type="match status" value="1"/>
</dbReference>
<accession>A0A195FBB6</accession>
<gene>
    <name evidence="1" type="ORF">ALC56_08118</name>
</gene>
<dbReference type="GO" id="GO:0071897">
    <property type="term" value="P:DNA biosynthetic process"/>
    <property type="evidence" value="ECO:0007669"/>
    <property type="project" value="UniProtKB-ARBA"/>
</dbReference>
<proteinExistence type="predicted"/>
<dbReference type="Proteomes" id="UP000078541">
    <property type="component" value="Unassembled WGS sequence"/>
</dbReference>